<dbReference type="KEGG" id="bbae:FRD01_04340"/>
<proteinExistence type="predicted"/>
<keyword evidence="3" id="KW-1185">Reference proteome</keyword>
<dbReference type="AlphaFoldDB" id="A0A5B8XN09"/>
<sequence length="60" mass="6882">MSDLEKIIQRIEDKLASLDRTREQIKQELEAERAQLDSIDKALASLRSVESKVTKKVAKK</sequence>
<evidence type="ECO:0000256" key="1">
    <source>
        <dbReference type="SAM" id="Coils"/>
    </source>
</evidence>
<evidence type="ECO:0000313" key="2">
    <source>
        <dbReference type="EMBL" id="QED26487.1"/>
    </source>
</evidence>
<dbReference type="EMBL" id="CP042467">
    <property type="protein sequence ID" value="QED26487.1"/>
    <property type="molecule type" value="Genomic_DNA"/>
</dbReference>
<dbReference type="RefSeq" id="WP_146957963.1">
    <property type="nucleotide sequence ID" value="NZ_CP042467.1"/>
</dbReference>
<keyword evidence="1" id="KW-0175">Coiled coil</keyword>
<evidence type="ECO:0000313" key="3">
    <source>
        <dbReference type="Proteomes" id="UP000321595"/>
    </source>
</evidence>
<name>A0A5B8XN09_9DELT</name>
<dbReference type="Proteomes" id="UP000321595">
    <property type="component" value="Chromosome"/>
</dbReference>
<accession>A0A5B8XN09</accession>
<reference evidence="2 3" key="1">
    <citation type="submission" date="2019-08" db="EMBL/GenBank/DDBJ databases">
        <authorList>
            <person name="Liang Q."/>
        </authorList>
    </citation>
    <scope>NUCLEOTIDE SEQUENCE [LARGE SCALE GENOMIC DNA]</scope>
    <source>
        <strain evidence="2 3">V1718</strain>
    </source>
</reference>
<feature type="coiled-coil region" evidence="1">
    <location>
        <begin position="1"/>
        <end position="42"/>
    </location>
</feature>
<gene>
    <name evidence="2" type="ORF">FRD01_04340</name>
</gene>
<organism evidence="2 3">
    <name type="scientific">Microvenator marinus</name>
    <dbReference type="NCBI Taxonomy" id="2600177"/>
    <lineage>
        <taxon>Bacteria</taxon>
        <taxon>Deltaproteobacteria</taxon>
        <taxon>Bradymonadales</taxon>
        <taxon>Microvenatoraceae</taxon>
        <taxon>Microvenator</taxon>
    </lineage>
</organism>
<protein>
    <submittedName>
        <fullName evidence="2">Uncharacterized protein</fullName>
    </submittedName>
</protein>